<reference evidence="2" key="2">
    <citation type="submission" date="2009-11" db="EMBL/GenBank/DDBJ databases">
        <title>The Genome Sequence of Allomyces macrogynus strain ATCC 38327.</title>
        <authorList>
            <consortium name="The Broad Institute Genome Sequencing Platform"/>
            <person name="Russ C."/>
            <person name="Cuomo C."/>
            <person name="Shea T."/>
            <person name="Young S.K."/>
            <person name="Zeng Q."/>
            <person name="Koehrsen M."/>
            <person name="Haas B."/>
            <person name="Borodovsky M."/>
            <person name="Guigo R."/>
            <person name="Alvarado L."/>
            <person name="Berlin A."/>
            <person name="Borenstein D."/>
            <person name="Chen Z."/>
            <person name="Engels R."/>
            <person name="Freedman E."/>
            <person name="Gellesch M."/>
            <person name="Goldberg J."/>
            <person name="Griggs A."/>
            <person name="Gujja S."/>
            <person name="Heiman D."/>
            <person name="Hepburn T."/>
            <person name="Howarth C."/>
            <person name="Jen D."/>
            <person name="Larson L."/>
            <person name="Lewis B."/>
            <person name="Mehta T."/>
            <person name="Park D."/>
            <person name="Pearson M."/>
            <person name="Roberts A."/>
            <person name="Saif S."/>
            <person name="Shenoy N."/>
            <person name="Sisk P."/>
            <person name="Stolte C."/>
            <person name="Sykes S."/>
            <person name="Walk T."/>
            <person name="White J."/>
            <person name="Yandava C."/>
            <person name="Burger G."/>
            <person name="Gray M.W."/>
            <person name="Holland P.W.H."/>
            <person name="King N."/>
            <person name="Lang F.B.F."/>
            <person name="Roger A.J."/>
            <person name="Ruiz-Trillo I."/>
            <person name="Lander E."/>
            <person name="Nusbaum C."/>
        </authorList>
    </citation>
    <scope>NUCLEOTIDE SEQUENCE [LARGE SCALE GENOMIC DNA]</scope>
    <source>
        <strain evidence="2">ATCC 38327</strain>
    </source>
</reference>
<sequence>MVQINTIEGFQPCLIRSPVPAEMVRAPPTATLGRLFFARLRSHKRESVYMAHAVDTEHRRVTYDELFYGALGLAHGLLDKLGLRRGVRLAITTPNYELYFMVNITCLFSGPLIAPFCRVVGRPIGSLQPTTFYFVL</sequence>
<dbReference type="InterPro" id="IPR042099">
    <property type="entry name" value="ANL_N_sf"/>
</dbReference>
<evidence type="ECO:0000313" key="2">
    <source>
        <dbReference type="Proteomes" id="UP000054350"/>
    </source>
</evidence>
<dbReference type="AlphaFoldDB" id="A0A0L0SR34"/>
<organism evidence="1 2">
    <name type="scientific">Allomyces macrogynus (strain ATCC 38327)</name>
    <name type="common">Allomyces javanicus var. macrogynus</name>
    <dbReference type="NCBI Taxonomy" id="578462"/>
    <lineage>
        <taxon>Eukaryota</taxon>
        <taxon>Fungi</taxon>
        <taxon>Fungi incertae sedis</taxon>
        <taxon>Blastocladiomycota</taxon>
        <taxon>Blastocladiomycetes</taxon>
        <taxon>Blastocladiales</taxon>
        <taxon>Blastocladiaceae</taxon>
        <taxon>Allomyces</taxon>
    </lineage>
</organism>
<gene>
    <name evidence="1" type="ORF">AMAG_19289</name>
</gene>
<accession>A0A0L0SR34</accession>
<dbReference type="EMBL" id="GG745345">
    <property type="protein sequence ID" value="KNE64840.1"/>
    <property type="molecule type" value="Genomic_DNA"/>
</dbReference>
<reference evidence="1 2" key="1">
    <citation type="submission" date="2009-11" db="EMBL/GenBank/DDBJ databases">
        <title>Annotation of Allomyces macrogynus ATCC 38327.</title>
        <authorList>
            <consortium name="The Broad Institute Genome Sequencing Platform"/>
            <person name="Russ C."/>
            <person name="Cuomo C."/>
            <person name="Burger G."/>
            <person name="Gray M.W."/>
            <person name="Holland P.W.H."/>
            <person name="King N."/>
            <person name="Lang F.B.F."/>
            <person name="Roger A.J."/>
            <person name="Ruiz-Trillo I."/>
            <person name="Young S.K."/>
            <person name="Zeng Q."/>
            <person name="Gargeya S."/>
            <person name="Fitzgerald M."/>
            <person name="Haas B."/>
            <person name="Abouelleil A."/>
            <person name="Alvarado L."/>
            <person name="Arachchi H.M."/>
            <person name="Berlin A."/>
            <person name="Chapman S.B."/>
            <person name="Gearin G."/>
            <person name="Goldberg J."/>
            <person name="Griggs A."/>
            <person name="Gujja S."/>
            <person name="Hansen M."/>
            <person name="Heiman D."/>
            <person name="Howarth C."/>
            <person name="Larimer J."/>
            <person name="Lui A."/>
            <person name="MacDonald P.J.P."/>
            <person name="McCowen C."/>
            <person name="Montmayeur A."/>
            <person name="Murphy C."/>
            <person name="Neiman D."/>
            <person name="Pearson M."/>
            <person name="Priest M."/>
            <person name="Roberts A."/>
            <person name="Saif S."/>
            <person name="Shea T."/>
            <person name="Sisk P."/>
            <person name="Stolte C."/>
            <person name="Sykes S."/>
            <person name="Wortman J."/>
            <person name="Nusbaum C."/>
            <person name="Birren B."/>
        </authorList>
    </citation>
    <scope>NUCLEOTIDE SEQUENCE [LARGE SCALE GENOMIC DNA]</scope>
    <source>
        <strain evidence="1 2">ATCC 38327</strain>
    </source>
</reference>
<protein>
    <recommendedName>
        <fullName evidence="3">AMP-dependent synthetase/ligase domain-containing protein</fullName>
    </recommendedName>
</protein>
<name>A0A0L0SR34_ALLM3</name>
<evidence type="ECO:0008006" key="3">
    <source>
        <dbReference type="Google" id="ProtNLM"/>
    </source>
</evidence>
<proteinExistence type="predicted"/>
<keyword evidence="2" id="KW-1185">Reference proteome</keyword>
<evidence type="ECO:0000313" key="1">
    <source>
        <dbReference type="EMBL" id="KNE64840.1"/>
    </source>
</evidence>
<dbReference type="SUPFAM" id="SSF56801">
    <property type="entry name" value="Acetyl-CoA synthetase-like"/>
    <property type="match status" value="1"/>
</dbReference>
<dbReference type="OrthoDB" id="10253115at2759"/>
<dbReference type="VEuPathDB" id="FungiDB:AMAG_19289"/>
<dbReference type="Gene3D" id="3.40.50.12780">
    <property type="entry name" value="N-terminal domain of ligase-like"/>
    <property type="match status" value="1"/>
</dbReference>
<dbReference type="Proteomes" id="UP000054350">
    <property type="component" value="Unassembled WGS sequence"/>
</dbReference>